<evidence type="ECO:0000256" key="4">
    <source>
        <dbReference type="ARBA" id="ARBA00022723"/>
    </source>
</evidence>
<dbReference type="Proteomes" id="UP000248764">
    <property type="component" value="Unassembled WGS sequence"/>
</dbReference>
<keyword evidence="5" id="KW-0378">Hydrolase</keyword>
<evidence type="ECO:0000256" key="2">
    <source>
        <dbReference type="ARBA" id="ARBA00002368"/>
    </source>
</evidence>
<dbReference type="PROSITE" id="PS00483">
    <property type="entry name" value="DIHYDROOROTASE_2"/>
    <property type="match status" value="1"/>
</dbReference>
<organism evidence="7 8">
    <name type="scientific">Jiangella anatolica</name>
    <dbReference type="NCBI Taxonomy" id="2670374"/>
    <lineage>
        <taxon>Bacteria</taxon>
        <taxon>Bacillati</taxon>
        <taxon>Actinomycetota</taxon>
        <taxon>Actinomycetes</taxon>
        <taxon>Jiangellales</taxon>
        <taxon>Jiangellaceae</taxon>
        <taxon>Jiangella</taxon>
    </lineage>
</organism>
<comment type="similarity">
    <text evidence="3">Belongs to the metallo-dependent hydrolases superfamily. DHOase family. Class I DHOase subfamily.</text>
</comment>
<comment type="function">
    <text evidence="2">Catalyzes the reversible cyclization of carbamoyl aspartate to dihydroorotate.</text>
</comment>
<evidence type="ECO:0000313" key="7">
    <source>
        <dbReference type="EMBL" id="PZF79592.1"/>
    </source>
</evidence>
<dbReference type="InterPro" id="IPR050138">
    <property type="entry name" value="DHOase/Allantoinase_Hydrolase"/>
</dbReference>
<dbReference type="Gene3D" id="3.20.20.140">
    <property type="entry name" value="Metal-dependent hydrolases"/>
    <property type="match status" value="1"/>
</dbReference>
<name>A0A2W2B0N4_9ACTN</name>
<proteinExistence type="inferred from homology"/>
<feature type="domain" description="Amidohydrolase-related" evidence="6">
    <location>
        <begin position="54"/>
        <end position="402"/>
    </location>
</feature>
<dbReference type="InterPro" id="IPR032466">
    <property type="entry name" value="Metal_Hydrolase"/>
</dbReference>
<comment type="cofactor">
    <cofactor evidence="1">
        <name>Zn(2+)</name>
        <dbReference type="ChEBI" id="CHEBI:29105"/>
    </cofactor>
</comment>
<dbReference type="InterPro" id="IPR002195">
    <property type="entry name" value="Dihydroorotase_CS"/>
</dbReference>
<reference evidence="7 8" key="1">
    <citation type="submission" date="2018-01" db="EMBL/GenBank/DDBJ databases">
        <title>Draft genome sequence of Jiangella sp. GTF31.</title>
        <authorList>
            <person name="Sahin N."/>
            <person name="Ay H."/>
            <person name="Saygin H."/>
        </authorList>
    </citation>
    <scope>NUCLEOTIDE SEQUENCE [LARGE SCALE GENOMIC DNA]</scope>
    <source>
        <strain evidence="7 8">GTF31</strain>
    </source>
</reference>
<protein>
    <submittedName>
        <fullName evidence="7">Dihydroorotase</fullName>
    </submittedName>
</protein>
<dbReference type="RefSeq" id="WP_111258380.1">
    <property type="nucleotide sequence ID" value="NZ_POTW01000128.1"/>
</dbReference>
<dbReference type="PANTHER" id="PTHR43668:SF2">
    <property type="entry name" value="ALLANTOINASE"/>
    <property type="match status" value="1"/>
</dbReference>
<evidence type="ECO:0000256" key="3">
    <source>
        <dbReference type="ARBA" id="ARBA00010286"/>
    </source>
</evidence>
<sequence length="462" mass="50058">MAVTTRIDGGDVVTPSGTVRADVLIGDDGTIAGLVAPGTALGDHATVVDATGRLVLPGMVDVHVHTREPGYTHKEDITTTTEQAAVGGVTTIFGMPNLDPPTTDRKTLNEVLALYAEKSIVDYNHNPAPTNFDDIASMAEAGINAYKIYMVVDTGRTYPHPAGTGMHDHGHLLQMMDLIKPTGKRFIIHPHDQALMDYIEGEVLARGDNTPQGYAGAYAARDGVIWDTAIDVVLRLSEASGCPIHIAHMQTRRSIDAVRRAKARGVDVTGEVNHWALFLSTWRDVETLGPYALSYWVPDDHRTAVWEGLLDGTIDMISSDHAPHTREEKEVGWTKMWSAHTGTPGIQYYYPLLLDAVRQGTLPLERAVDAAARRPADAFGLAGRKGRIAVGYDADLVIANLDSPWTITNDDVLSRVGWTPYDRRSIGVRFERTLVRGTDVFADGAVVGKPGHGRLATAHPSA</sequence>
<evidence type="ECO:0000313" key="8">
    <source>
        <dbReference type="Proteomes" id="UP000248764"/>
    </source>
</evidence>
<accession>A0A2W2B0N4</accession>
<dbReference type="SUPFAM" id="SSF51556">
    <property type="entry name" value="Metallo-dependent hydrolases"/>
    <property type="match status" value="1"/>
</dbReference>
<dbReference type="PANTHER" id="PTHR43668">
    <property type="entry name" value="ALLANTOINASE"/>
    <property type="match status" value="1"/>
</dbReference>
<dbReference type="Pfam" id="PF01979">
    <property type="entry name" value="Amidohydro_1"/>
    <property type="match status" value="1"/>
</dbReference>
<dbReference type="Gene3D" id="2.30.40.10">
    <property type="entry name" value="Urease, subunit C, domain 1"/>
    <property type="match status" value="1"/>
</dbReference>
<dbReference type="InterPro" id="IPR011059">
    <property type="entry name" value="Metal-dep_hydrolase_composite"/>
</dbReference>
<dbReference type="GO" id="GO:0006145">
    <property type="term" value="P:purine nucleobase catabolic process"/>
    <property type="evidence" value="ECO:0007669"/>
    <property type="project" value="TreeGrafter"/>
</dbReference>
<evidence type="ECO:0000256" key="5">
    <source>
        <dbReference type="ARBA" id="ARBA00022801"/>
    </source>
</evidence>
<dbReference type="GO" id="GO:0046872">
    <property type="term" value="F:metal ion binding"/>
    <property type="evidence" value="ECO:0007669"/>
    <property type="project" value="UniProtKB-KW"/>
</dbReference>
<dbReference type="GO" id="GO:0005737">
    <property type="term" value="C:cytoplasm"/>
    <property type="evidence" value="ECO:0007669"/>
    <property type="project" value="TreeGrafter"/>
</dbReference>
<dbReference type="InterPro" id="IPR006680">
    <property type="entry name" value="Amidohydro-rel"/>
</dbReference>
<evidence type="ECO:0000259" key="6">
    <source>
        <dbReference type="Pfam" id="PF01979"/>
    </source>
</evidence>
<dbReference type="GO" id="GO:0004038">
    <property type="term" value="F:allantoinase activity"/>
    <property type="evidence" value="ECO:0007669"/>
    <property type="project" value="TreeGrafter"/>
</dbReference>
<dbReference type="AlphaFoldDB" id="A0A2W2B0N4"/>
<evidence type="ECO:0000256" key="1">
    <source>
        <dbReference type="ARBA" id="ARBA00001947"/>
    </source>
</evidence>
<dbReference type="EMBL" id="POTW01000128">
    <property type="protein sequence ID" value="PZF79592.1"/>
    <property type="molecule type" value="Genomic_DNA"/>
</dbReference>
<keyword evidence="4" id="KW-0479">Metal-binding</keyword>
<comment type="caution">
    <text evidence="7">The sequence shown here is derived from an EMBL/GenBank/DDBJ whole genome shotgun (WGS) entry which is preliminary data.</text>
</comment>
<gene>
    <name evidence="7" type="ORF">C1I92_30385</name>
</gene>
<keyword evidence="8" id="KW-1185">Reference proteome</keyword>
<dbReference type="SUPFAM" id="SSF51338">
    <property type="entry name" value="Composite domain of metallo-dependent hydrolases"/>
    <property type="match status" value="1"/>
</dbReference>